<dbReference type="AlphaFoldDB" id="A0A059MK34"/>
<dbReference type="RefSeq" id="WP_006947529.1">
    <property type="nucleotide sequence ID" value="NZ_BAAAYP010000016.1"/>
</dbReference>
<dbReference type="Pfam" id="PF13564">
    <property type="entry name" value="DoxX_2"/>
    <property type="match status" value="1"/>
</dbReference>
<reference evidence="6 8" key="1">
    <citation type="journal article" date="2018" name="Biodegradation">
        <title>1,4-Dioxane degradation characteristics of Rhodococcus aetherivorans JCM 14343.</title>
        <authorList>
            <person name="Inoue D."/>
            <person name="Tsunoda T."/>
            <person name="Yamamoto N."/>
            <person name="Ike M."/>
            <person name="Sei K."/>
        </authorList>
    </citation>
    <scope>NUCLEOTIDE SEQUENCE [LARGE SCALE GENOMIC DNA]</scope>
    <source>
        <strain evidence="6 8">JCM 14343</strain>
    </source>
</reference>
<gene>
    <name evidence="7" type="ORF">OCS65_01525</name>
    <name evidence="6" type="ORF">RAJCM14343_1341</name>
</gene>
<evidence type="ECO:0000256" key="5">
    <source>
        <dbReference type="SAM" id="Phobius"/>
    </source>
</evidence>
<organism evidence="7 9">
    <name type="scientific">Rhodococcus aetherivorans</name>
    <dbReference type="NCBI Taxonomy" id="191292"/>
    <lineage>
        <taxon>Bacteria</taxon>
        <taxon>Bacillati</taxon>
        <taxon>Actinomycetota</taxon>
        <taxon>Actinomycetes</taxon>
        <taxon>Mycobacteriales</taxon>
        <taxon>Nocardiaceae</taxon>
        <taxon>Rhodococcus</taxon>
    </lineage>
</organism>
<feature type="transmembrane region" description="Helical" evidence="5">
    <location>
        <begin position="96"/>
        <end position="117"/>
    </location>
</feature>
<evidence type="ECO:0000256" key="1">
    <source>
        <dbReference type="ARBA" id="ARBA00004141"/>
    </source>
</evidence>
<reference evidence="7" key="3">
    <citation type="submission" date="2022-09" db="EMBL/GenBank/DDBJ databases">
        <title>The genome sequence of Rhodococcus aetherivorans N1.</title>
        <authorList>
            <person name="Jiang W."/>
        </authorList>
    </citation>
    <scope>NUCLEOTIDE SEQUENCE</scope>
    <source>
        <strain evidence="7">N1</strain>
    </source>
</reference>
<dbReference type="EMBL" id="CP106982">
    <property type="protein sequence ID" value="UYF94485.1"/>
    <property type="molecule type" value="Genomic_DNA"/>
</dbReference>
<sequence length="118" mass="11806">MITASLVLAVSLAVLYLLLGVSKMAATSPMRERAAHVGISVSTYRGIGALEVAGAAGLLLGGLVPALGAAAGVGLLLLMAGAVVTHVRNGDGLREMTPAILVSALILAYLVVLFGSIR</sequence>
<evidence type="ECO:0000256" key="3">
    <source>
        <dbReference type="ARBA" id="ARBA00022989"/>
    </source>
</evidence>
<name>A0A059MK34_9NOCA</name>
<evidence type="ECO:0000313" key="6">
    <source>
        <dbReference type="EMBL" id="GES36092.1"/>
    </source>
</evidence>
<dbReference type="GeneID" id="83619057"/>
<dbReference type="Proteomes" id="UP000325466">
    <property type="component" value="Unassembled WGS sequence"/>
</dbReference>
<evidence type="ECO:0000256" key="2">
    <source>
        <dbReference type="ARBA" id="ARBA00022692"/>
    </source>
</evidence>
<evidence type="ECO:0000256" key="4">
    <source>
        <dbReference type="ARBA" id="ARBA00023136"/>
    </source>
</evidence>
<keyword evidence="3 5" id="KW-1133">Transmembrane helix</keyword>
<protein>
    <submittedName>
        <fullName evidence="7">DoxX family protein</fullName>
    </submittedName>
    <submittedName>
        <fullName evidence="6">Invasion protein</fullName>
    </submittedName>
</protein>
<dbReference type="GO" id="GO:0016020">
    <property type="term" value="C:membrane"/>
    <property type="evidence" value="ECO:0007669"/>
    <property type="project" value="UniProtKB-SubCell"/>
</dbReference>
<keyword evidence="8" id="KW-1185">Reference proteome</keyword>
<feature type="transmembrane region" description="Helical" evidence="5">
    <location>
        <begin position="58"/>
        <end position="84"/>
    </location>
</feature>
<keyword evidence="4 5" id="KW-0472">Membrane</keyword>
<keyword evidence="2 5" id="KW-0812">Transmembrane</keyword>
<comment type="subcellular location">
    <subcellularLocation>
        <location evidence="1">Membrane</location>
        <topology evidence="1">Multi-pass membrane protein</topology>
    </subcellularLocation>
</comment>
<dbReference type="EMBL" id="BLAH01000043">
    <property type="protein sequence ID" value="GES36092.1"/>
    <property type="molecule type" value="Genomic_DNA"/>
</dbReference>
<dbReference type="Proteomes" id="UP001163947">
    <property type="component" value="Chromosome"/>
</dbReference>
<accession>A0A059MK34</accession>
<evidence type="ECO:0000313" key="8">
    <source>
        <dbReference type="Proteomes" id="UP000325466"/>
    </source>
</evidence>
<reference evidence="6" key="2">
    <citation type="submission" date="2019-10" db="EMBL/GenBank/DDBJ databases">
        <title>Draft genome sequence of Rhodococcus aetherivorans JCM 14343.</title>
        <authorList>
            <person name="Inoue D."/>
            <person name="Nakazawa M."/>
            <person name="Yamamoto N."/>
            <person name="Sei K."/>
            <person name="Ike M."/>
        </authorList>
    </citation>
    <scope>NUCLEOTIDE SEQUENCE</scope>
    <source>
        <strain evidence="6">JCM 14343</strain>
    </source>
</reference>
<dbReference type="InterPro" id="IPR032808">
    <property type="entry name" value="DoxX"/>
</dbReference>
<proteinExistence type="predicted"/>
<accession>N1MF19</accession>
<evidence type="ECO:0000313" key="9">
    <source>
        <dbReference type="Proteomes" id="UP001163947"/>
    </source>
</evidence>
<evidence type="ECO:0000313" key="7">
    <source>
        <dbReference type="EMBL" id="UYF94485.1"/>
    </source>
</evidence>